<sequence length="166" mass="17780">MTRPVHCRYIPIPSWLIWHTIATLHPARLSGALLVLESVCTDWAVVTGMGTAHGVEPCAVPGAVAGVQELRLGAKMPHGAEFGTGAQRMTRRTSSQFQRVLALAGVMLDVTNGNGRVAHSRTRCVFFLSDSGMQCGCCAWAVGCAGPWVQTAANVMSYVVRRSERG</sequence>
<dbReference type="EMBL" id="KV722572">
    <property type="protein sequence ID" value="OCH85632.1"/>
    <property type="molecule type" value="Genomic_DNA"/>
</dbReference>
<evidence type="ECO:0000313" key="2">
    <source>
        <dbReference type="Proteomes" id="UP000250043"/>
    </source>
</evidence>
<gene>
    <name evidence="1" type="ORF">OBBRIDRAFT_295330</name>
</gene>
<keyword evidence="2" id="KW-1185">Reference proteome</keyword>
<name>A0A8E2DG76_9APHY</name>
<organism evidence="1 2">
    <name type="scientific">Obba rivulosa</name>
    <dbReference type="NCBI Taxonomy" id="1052685"/>
    <lineage>
        <taxon>Eukaryota</taxon>
        <taxon>Fungi</taxon>
        <taxon>Dikarya</taxon>
        <taxon>Basidiomycota</taxon>
        <taxon>Agaricomycotina</taxon>
        <taxon>Agaricomycetes</taxon>
        <taxon>Polyporales</taxon>
        <taxon>Gelatoporiaceae</taxon>
        <taxon>Obba</taxon>
    </lineage>
</organism>
<dbReference type="AlphaFoldDB" id="A0A8E2DG76"/>
<protein>
    <submittedName>
        <fullName evidence="1">Uncharacterized protein</fullName>
    </submittedName>
</protein>
<proteinExistence type="predicted"/>
<accession>A0A8E2DG76</accession>
<reference evidence="1 2" key="1">
    <citation type="submission" date="2016-07" db="EMBL/GenBank/DDBJ databases">
        <title>Draft genome of the white-rot fungus Obba rivulosa 3A-2.</title>
        <authorList>
            <consortium name="DOE Joint Genome Institute"/>
            <person name="Miettinen O."/>
            <person name="Riley R."/>
            <person name="Acob R."/>
            <person name="Barry K."/>
            <person name="Cullen D."/>
            <person name="De Vries R."/>
            <person name="Hainaut M."/>
            <person name="Hatakka A."/>
            <person name="Henrissat B."/>
            <person name="Hilden K."/>
            <person name="Kuo R."/>
            <person name="Labutti K."/>
            <person name="Lipzen A."/>
            <person name="Makela M.R."/>
            <person name="Sandor L."/>
            <person name="Spatafora J.W."/>
            <person name="Grigoriev I.V."/>
            <person name="Hibbett D.S."/>
        </authorList>
    </citation>
    <scope>NUCLEOTIDE SEQUENCE [LARGE SCALE GENOMIC DNA]</scope>
    <source>
        <strain evidence="1 2">3A-2</strain>
    </source>
</reference>
<dbReference type="Proteomes" id="UP000250043">
    <property type="component" value="Unassembled WGS sequence"/>
</dbReference>
<evidence type="ECO:0000313" key="1">
    <source>
        <dbReference type="EMBL" id="OCH85632.1"/>
    </source>
</evidence>